<dbReference type="PANTHER" id="PTHR43297">
    <property type="entry name" value="OLIGOPEPTIDE TRANSPORT ATP-BINDING PROTEIN APPD"/>
    <property type="match status" value="1"/>
</dbReference>
<keyword evidence="7" id="KW-0472">Membrane</keyword>
<organism evidence="9 10">
    <name type="scientific">Aliidongia dinghuensis</name>
    <dbReference type="NCBI Taxonomy" id="1867774"/>
    <lineage>
        <taxon>Bacteria</taxon>
        <taxon>Pseudomonadati</taxon>
        <taxon>Pseudomonadota</taxon>
        <taxon>Alphaproteobacteria</taxon>
        <taxon>Rhodospirillales</taxon>
        <taxon>Dongiaceae</taxon>
        <taxon>Aliidongia</taxon>
    </lineage>
</organism>
<dbReference type="EMBL" id="BMJQ01000005">
    <property type="protein sequence ID" value="GGF17163.1"/>
    <property type="molecule type" value="Genomic_DNA"/>
</dbReference>
<sequence length="336" mass="36710">MSALEIRNLTVEFATSRGLFRAVDRLDMNLDPGEILCVVGESGSGKSVSMLALMGLIGYPGKVTADVMKFDGIDLLGISPRDRRRLIGKDIAMVFQEPMSSLNPCFPIGWQIGEALKTHGVVPKDKVRDRVIELLHQVGIPAPETRLKSFPHQMSGGMNQRVMIAMAIACNPRLLIADEPTTALDVTIQKQILDLLVSLQRERGMGLILITHDMGVVAETAERVQVMYAGQLVEEQRTDDLFQAPRHPYTAALLDALPERAIGRRRLPTIPGVVPGIDDRPEGCLFNPRCRFQVEACVAHQPALLSAPGGRARCHFPLDAAGQPTNAYPGAQEVAR</sequence>
<dbReference type="InterPro" id="IPR050388">
    <property type="entry name" value="ABC_Ni/Peptide_Import"/>
</dbReference>
<keyword evidence="10" id="KW-1185">Reference proteome</keyword>
<name>A0A8J2YTM5_9PROT</name>
<evidence type="ECO:0000313" key="10">
    <source>
        <dbReference type="Proteomes" id="UP000646365"/>
    </source>
</evidence>
<dbReference type="GO" id="GO:0005524">
    <property type="term" value="F:ATP binding"/>
    <property type="evidence" value="ECO:0007669"/>
    <property type="project" value="UniProtKB-KW"/>
</dbReference>
<proteinExistence type="inferred from homology"/>
<comment type="similarity">
    <text evidence="2">Belongs to the ABC transporter superfamily.</text>
</comment>
<gene>
    <name evidence="9" type="ORF">GCM10011611_23670</name>
</gene>
<dbReference type="Pfam" id="PF08352">
    <property type="entry name" value="oligo_HPY"/>
    <property type="match status" value="1"/>
</dbReference>
<dbReference type="NCBIfam" id="TIGR01727">
    <property type="entry name" value="oligo_HPY"/>
    <property type="match status" value="1"/>
</dbReference>
<evidence type="ECO:0000313" key="9">
    <source>
        <dbReference type="EMBL" id="GGF17163.1"/>
    </source>
</evidence>
<dbReference type="GO" id="GO:0055085">
    <property type="term" value="P:transmembrane transport"/>
    <property type="evidence" value="ECO:0007669"/>
    <property type="project" value="UniProtKB-ARBA"/>
</dbReference>
<evidence type="ECO:0000259" key="8">
    <source>
        <dbReference type="PROSITE" id="PS50893"/>
    </source>
</evidence>
<evidence type="ECO:0000256" key="6">
    <source>
        <dbReference type="ARBA" id="ARBA00022840"/>
    </source>
</evidence>
<dbReference type="PANTHER" id="PTHR43297:SF2">
    <property type="entry name" value="DIPEPTIDE TRANSPORT ATP-BINDING PROTEIN DPPD"/>
    <property type="match status" value="1"/>
</dbReference>
<evidence type="ECO:0000256" key="5">
    <source>
        <dbReference type="ARBA" id="ARBA00022741"/>
    </source>
</evidence>
<dbReference type="Proteomes" id="UP000646365">
    <property type="component" value="Unassembled WGS sequence"/>
</dbReference>
<comment type="caution">
    <text evidence="9">The sequence shown here is derived from an EMBL/GenBank/DDBJ whole genome shotgun (WGS) entry which is preliminary data.</text>
</comment>
<accession>A0A8J2YTM5</accession>
<keyword evidence="6 9" id="KW-0067">ATP-binding</keyword>
<keyword evidence="3" id="KW-0813">Transport</keyword>
<protein>
    <submittedName>
        <fullName evidence="9">ABC transporter ATP-binding protein</fullName>
    </submittedName>
</protein>
<dbReference type="InterPro" id="IPR003439">
    <property type="entry name" value="ABC_transporter-like_ATP-bd"/>
</dbReference>
<evidence type="ECO:0000256" key="1">
    <source>
        <dbReference type="ARBA" id="ARBA00004417"/>
    </source>
</evidence>
<dbReference type="InterPro" id="IPR003593">
    <property type="entry name" value="AAA+_ATPase"/>
</dbReference>
<reference evidence="9" key="1">
    <citation type="journal article" date="2014" name="Int. J. Syst. Evol. Microbiol.">
        <title>Complete genome sequence of Corynebacterium casei LMG S-19264T (=DSM 44701T), isolated from a smear-ripened cheese.</title>
        <authorList>
            <consortium name="US DOE Joint Genome Institute (JGI-PGF)"/>
            <person name="Walter F."/>
            <person name="Albersmeier A."/>
            <person name="Kalinowski J."/>
            <person name="Ruckert C."/>
        </authorList>
    </citation>
    <scope>NUCLEOTIDE SEQUENCE</scope>
    <source>
        <strain evidence="9">CGMCC 1.15725</strain>
    </source>
</reference>
<reference evidence="9" key="2">
    <citation type="submission" date="2020-09" db="EMBL/GenBank/DDBJ databases">
        <authorList>
            <person name="Sun Q."/>
            <person name="Zhou Y."/>
        </authorList>
    </citation>
    <scope>NUCLEOTIDE SEQUENCE</scope>
    <source>
        <strain evidence="9">CGMCC 1.15725</strain>
    </source>
</reference>
<keyword evidence="4" id="KW-1003">Cell membrane</keyword>
<dbReference type="AlphaFoldDB" id="A0A8J2YTM5"/>
<evidence type="ECO:0000256" key="2">
    <source>
        <dbReference type="ARBA" id="ARBA00005417"/>
    </source>
</evidence>
<dbReference type="InterPro" id="IPR027417">
    <property type="entry name" value="P-loop_NTPase"/>
</dbReference>
<dbReference type="Pfam" id="PF00005">
    <property type="entry name" value="ABC_tran"/>
    <property type="match status" value="1"/>
</dbReference>
<comment type="subcellular location">
    <subcellularLocation>
        <location evidence="1">Cell inner membrane</location>
        <topology evidence="1">Peripheral membrane protein</topology>
    </subcellularLocation>
</comment>
<dbReference type="RefSeq" id="WP_189045854.1">
    <property type="nucleotide sequence ID" value="NZ_BMJQ01000005.1"/>
</dbReference>
<dbReference type="SMART" id="SM00382">
    <property type="entry name" value="AAA"/>
    <property type="match status" value="1"/>
</dbReference>
<evidence type="ECO:0000256" key="4">
    <source>
        <dbReference type="ARBA" id="ARBA00022475"/>
    </source>
</evidence>
<dbReference type="SUPFAM" id="SSF52540">
    <property type="entry name" value="P-loop containing nucleoside triphosphate hydrolases"/>
    <property type="match status" value="1"/>
</dbReference>
<dbReference type="InterPro" id="IPR013563">
    <property type="entry name" value="Oligopep_ABC_C"/>
</dbReference>
<keyword evidence="5" id="KW-0547">Nucleotide-binding</keyword>
<dbReference type="GO" id="GO:0016887">
    <property type="term" value="F:ATP hydrolysis activity"/>
    <property type="evidence" value="ECO:0007669"/>
    <property type="project" value="InterPro"/>
</dbReference>
<evidence type="ECO:0000256" key="3">
    <source>
        <dbReference type="ARBA" id="ARBA00022448"/>
    </source>
</evidence>
<dbReference type="GO" id="GO:0015833">
    <property type="term" value="P:peptide transport"/>
    <property type="evidence" value="ECO:0007669"/>
    <property type="project" value="InterPro"/>
</dbReference>
<dbReference type="FunFam" id="3.40.50.300:FF:000016">
    <property type="entry name" value="Oligopeptide ABC transporter ATP-binding component"/>
    <property type="match status" value="1"/>
</dbReference>
<feature type="domain" description="ABC transporter" evidence="8">
    <location>
        <begin position="6"/>
        <end position="254"/>
    </location>
</feature>
<dbReference type="GO" id="GO:0005886">
    <property type="term" value="C:plasma membrane"/>
    <property type="evidence" value="ECO:0007669"/>
    <property type="project" value="UniProtKB-SubCell"/>
</dbReference>
<dbReference type="CDD" id="cd03257">
    <property type="entry name" value="ABC_NikE_OppD_transporters"/>
    <property type="match status" value="1"/>
</dbReference>
<dbReference type="PROSITE" id="PS50893">
    <property type="entry name" value="ABC_TRANSPORTER_2"/>
    <property type="match status" value="1"/>
</dbReference>
<evidence type="ECO:0000256" key="7">
    <source>
        <dbReference type="ARBA" id="ARBA00023136"/>
    </source>
</evidence>
<dbReference type="Gene3D" id="3.40.50.300">
    <property type="entry name" value="P-loop containing nucleotide triphosphate hydrolases"/>
    <property type="match status" value="1"/>
</dbReference>